<protein>
    <submittedName>
        <fullName evidence="2">DUF1440 domain-containing protein</fullName>
    </submittedName>
</protein>
<feature type="transmembrane region" description="Helical" evidence="1">
    <location>
        <begin position="143"/>
        <end position="165"/>
    </location>
</feature>
<keyword evidence="1" id="KW-0472">Membrane</keyword>
<feature type="transmembrane region" description="Helical" evidence="1">
    <location>
        <begin position="20"/>
        <end position="46"/>
    </location>
</feature>
<keyword evidence="3" id="KW-1185">Reference proteome</keyword>
<accession>A0ABY6J5I4</accession>
<name>A0ABY6J5I4_9BACT</name>
<keyword evidence="1" id="KW-1133">Transmembrane helix</keyword>
<dbReference type="EMBL" id="CP107006">
    <property type="protein sequence ID" value="UYQ94873.1"/>
    <property type="molecule type" value="Genomic_DNA"/>
</dbReference>
<evidence type="ECO:0000313" key="3">
    <source>
        <dbReference type="Proteomes" id="UP001162741"/>
    </source>
</evidence>
<dbReference type="RefSeq" id="WP_264282695.1">
    <property type="nucleotide sequence ID" value="NZ_CP107006.1"/>
</dbReference>
<proteinExistence type="predicted"/>
<organism evidence="2 3">
    <name type="scientific">Chitinophaga horti</name>
    <dbReference type="NCBI Taxonomy" id="2920382"/>
    <lineage>
        <taxon>Bacteria</taxon>
        <taxon>Pseudomonadati</taxon>
        <taxon>Bacteroidota</taxon>
        <taxon>Chitinophagia</taxon>
        <taxon>Chitinophagales</taxon>
        <taxon>Chitinophagaceae</taxon>
        <taxon>Chitinophaga</taxon>
    </lineage>
</organism>
<keyword evidence="1" id="KW-0812">Transmembrane</keyword>
<evidence type="ECO:0000313" key="2">
    <source>
        <dbReference type="EMBL" id="UYQ94873.1"/>
    </source>
</evidence>
<evidence type="ECO:0000256" key="1">
    <source>
        <dbReference type="SAM" id="Phobius"/>
    </source>
</evidence>
<gene>
    <name evidence="2" type="ORF">MKQ68_07180</name>
</gene>
<reference evidence="2" key="1">
    <citation type="submission" date="2022-10" db="EMBL/GenBank/DDBJ databases">
        <title>Chitinophaga sp. nov., isolated from soil.</title>
        <authorList>
            <person name="Jeon C.O."/>
        </authorList>
    </citation>
    <scope>NUCLEOTIDE SEQUENCE</scope>
    <source>
        <strain evidence="2">R8</strain>
    </source>
</reference>
<dbReference type="Proteomes" id="UP001162741">
    <property type="component" value="Chromosome"/>
</dbReference>
<sequence>MTNFQVYPGNRYMMRRSPTFIKAIVWSGIVTCILYLVGMMLASWLANGQPPVQVLQFIASGICGEHAYTEGASSIVAGLFLHCMFSLMIAAVYLLVYSLVPFVRQHAFKAGLLFGVIVWLFMYGAVIPLSHVPLQEPDPVMGVLSLIVNVFFVGLPIAMVANYCYHAHKKHLPDITDLIWHN</sequence>
<feature type="transmembrane region" description="Helical" evidence="1">
    <location>
        <begin position="112"/>
        <end position="131"/>
    </location>
</feature>
<feature type="transmembrane region" description="Helical" evidence="1">
    <location>
        <begin position="75"/>
        <end position="100"/>
    </location>
</feature>